<reference evidence="8 9" key="1">
    <citation type="submission" date="2016-04" db="EMBL/GenBank/DDBJ databases">
        <title>A degradative enzymes factory behind the ericoid mycorrhizal symbiosis.</title>
        <authorList>
            <consortium name="DOE Joint Genome Institute"/>
            <person name="Martino E."/>
            <person name="Morin E."/>
            <person name="Grelet G."/>
            <person name="Kuo A."/>
            <person name="Kohler A."/>
            <person name="Daghino S."/>
            <person name="Barry K."/>
            <person name="Choi C."/>
            <person name="Cichocki N."/>
            <person name="Clum A."/>
            <person name="Copeland A."/>
            <person name="Hainaut M."/>
            <person name="Haridas S."/>
            <person name="Labutti K."/>
            <person name="Lindquist E."/>
            <person name="Lipzen A."/>
            <person name="Khouja H.-R."/>
            <person name="Murat C."/>
            <person name="Ohm R."/>
            <person name="Olson A."/>
            <person name="Spatafora J."/>
            <person name="Veneault-Fourrey C."/>
            <person name="Henrissat B."/>
            <person name="Grigoriev I."/>
            <person name="Martin F."/>
            <person name="Perotto S."/>
        </authorList>
    </citation>
    <scope>NUCLEOTIDE SEQUENCE [LARGE SCALE GENOMIC DNA]</scope>
    <source>
        <strain evidence="8 9">E</strain>
    </source>
</reference>
<dbReference type="InterPro" id="IPR023244">
    <property type="entry name" value="Brefeldin_A-sensitivity_4"/>
</dbReference>
<dbReference type="InParanoid" id="A0A2J6SY66"/>
<evidence type="ECO:0000313" key="8">
    <source>
        <dbReference type="EMBL" id="PMD55710.1"/>
    </source>
</evidence>
<keyword evidence="3 6" id="KW-1133">Transmembrane helix</keyword>
<dbReference type="Proteomes" id="UP000235371">
    <property type="component" value="Unassembled WGS sequence"/>
</dbReference>
<evidence type="ECO:0000259" key="7">
    <source>
        <dbReference type="Pfam" id="PF13515"/>
    </source>
</evidence>
<dbReference type="Pfam" id="PF13515">
    <property type="entry name" value="FUSC_2"/>
    <property type="match status" value="1"/>
</dbReference>
<feature type="transmembrane region" description="Helical" evidence="6">
    <location>
        <begin position="877"/>
        <end position="897"/>
    </location>
</feature>
<feature type="transmembrane region" description="Helical" evidence="6">
    <location>
        <begin position="328"/>
        <end position="350"/>
    </location>
</feature>
<dbReference type="AlphaFoldDB" id="A0A2J6SY66"/>
<evidence type="ECO:0000256" key="1">
    <source>
        <dbReference type="ARBA" id="ARBA00004141"/>
    </source>
</evidence>
<dbReference type="FunCoup" id="A0A2J6SY66">
    <property type="interactions" value="12"/>
</dbReference>
<feature type="transmembrane region" description="Helical" evidence="6">
    <location>
        <begin position="243"/>
        <end position="263"/>
    </location>
</feature>
<feature type="region of interest" description="Disordered" evidence="5">
    <location>
        <begin position="1"/>
        <end position="107"/>
    </location>
</feature>
<evidence type="ECO:0000256" key="5">
    <source>
        <dbReference type="SAM" id="MobiDB-lite"/>
    </source>
</evidence>
<feature type="compositionally biased region" description="Polar residues" evidence="5">
    <location>
        <begin position="15"/>
        <end position="31"/>
    </location>
</feature>
<dbReference type="GeneID" id="36589067"/>
<evidence type="ECO:0000256" key="2">
    <source>
        <dbReference type="ARBA" id="ARBA00022692"/>
    </source>
</evidence>
<feature type="compositionally biased region" description="Polar residues" evidence="5">
    <location>
        <begin position="68"/>
        <end position="80"/>
    </location>
</feature>
<protein>
    <recommendedName>
        <fullName evidence="7">Integral membrane bound transporter domain-containing protein</fullName>
    </recommendedName>
</protein>
<feature type="transmembrane region" description="Helical" evidence="6">
    <location>
        <begin position="909"/>
        <end position="927"/>
    </location>
</feature>
<evidence type="ECO:0000256" key="4">
    <source>
        <dbReference type="ARBA" id="ARBA00023136"/>
    </source>
</evidence>
<evidence type="ECO:0000256" key="3">
    <source>
        <dbReference type="ARBA" id="ARBA00022989"/>
    </source>
</evidence>
<name>A0A2J6SY66_9HELO</name>
<dbReference type="InterPro" id="IPR052430">
    <property type="entry name" value="IVT-Associated"/>
</dbReference>
<keyword evidence="9" id="KW-1185">Reference proteome</keyword>
<dbReference type="RefSeq" id="XP_024732614.1">
    <property type="nucleotide sequence ID" value="XM_024880990.1"/>
</dbReference>
<keyword evidence="2 6" id="KW-0812">Transmembrane</keyword>
<dbReference type="OrthoDB" id="1924968at2759"/>
<dbReference type="STRING" id="1095630.A0A2J6SY66"/>
<accession>A0A2J6SY66</accession>
<dbReference type="InterPro" id="IPR049453">
    <property type="entry name" value="Memb_transporter_dom"/>
</dbReference>
<feature type="transmembrane region" description="Helical" evidence="6">
    <location>
        <begin position="275"/>
        <end position="293"/>
    </location>
</feature>
<dbReference type="EMBL" id="KZ613854">
    <property type="protein sequence ID" value="PMD55710.1"/>
    <property type="molecule type" value="Genomic_DNA"/>
</dbReference>
<dbReference type="PANTHER" id="PTHR47804:SF3">
    <property type="entry name" value="PROTEIN BRE4"/>
    <property type="match status" value="1"/>
</dbReference>
<keyword evidence="4 6" id="KW-0472">Membrane</keyword>
<feature type="transmembrane region" description="Helical" evidence="6">
    <location>
        <begin position="299"/>
        <end position="316"/>
    </location>
</feature>
<feature type="compositionally biased region" description="Polar residues" evidence="5">
    <location>
        <begin position="88"/>
        <end position="104"/>
    </location>
</feature>
<dbReference type="PRINTS" id="PR02047">
    <property type="entry name" value="BREFELDNASP4"/>
</dbReference>
<feature type="region of interest" description="Disordered" evidence="5">
    <location>
        <begin position="449"/>
        <end position="478"/>
    </location>
</feature>
<feature type="transmembrane region" description="Helical" evidence="6">
    <location>
        <begin position="819"/>
        <end position="837"/>
    </location>
</feature>
<evidence type="ECO:0000313" key="9">
    <source>
        <dbReference type="Proteomes" id="UP000235371"/>
    </source>
</evidence>
<feature type="transmembrane region" description="Helical" evidence="6">
    <location>
        <begin position="198"/>
        <end position="217"/>
    </location>
</feature>
<evidence type="ECO:0000256" key="6">
    <source>
        <dbReference type="SAM" id="Phobius"/>
    </source>
</evidence>
<proteinExistence type="predicted"/>
<dbReference type="PANTHER" id="PTHR47804">
    <property type="entry name" value="60S RIBOSOMAL PROTEIN L19"/>
    <property type="match status" value="1"/>
</dbReference>
<gene>
    <name evidence="8" type="ORF">K444DRAFT_616776</name>
</gene>
<feature type="domain" description="Integral membrane bound transporter" evidence="7">
    <location>
        <begin position="765"/>
        <end position="889"/>
    </location>
</feature>
<sequence>MASSKGNSDDVPPQLQFTSPSFGPRRQTSGWREQHQEGRLHRRRLSRSAARDAKHVRLQPPPMGEPRSSASSIYMGSYNRSPRRSRSHLGTPSSSAPGSPRTSMSHSHLSLLQDLDLDLETYGVEELRDGFFDGSFLKPRKVDHEDLIRDAEFALPLAFTKKHPLSVRHFLPKQWHDTKGVIRTVTTTRAGIKLAKSFSAFFIAYILCLVPSIREWLGRYSYIMVLSTIVNHPGRTVGAQLDGALLTILGSATGLGWGAFALWVSDSTAVAKRGYGGILATFLLLFMGTVAALRTYYIRMYQFVFCAGIAISYTCLADTSEIVAWRKLFSYGIPWLFGQALCFLICFTFFPDAGARPLAVSLHGAFAVMQEGLLVPQRENMRLHRQLAWTFVSLSQAHRDLLLDVTITRFRPSDVTVLRNLMQAVIRSFLSLRMEHQLFDELEEKFGEHGLDKHHHNPSSGTNEEGIGGDGSHAEAEGLPKSEEAVIDIDTSKKRPSLLRHGSEERAVRLIASKLAEPTSRLLSSMKSSLSSCDAVLLDMSGYRKYLGPPDSVSTDVVGALTKLRKTMIKYDEEEESLMDNPELPPTYSNHPEVVELFLFVHPIRQAATPVEALLVKVMEMQQKRQSWRLYLPSYPFLKALQRTNAQVRHDRGGVTAGYYFHSQSQLARTMKGMANVYKPLPRDTKEKDDPKQEVGRMDTIGKYEEEEDVAMDHKSHASKLQKFRYRFWAILHRLQGFEMRFAFKVAIVTSLLSVPAWLSQSRGWWNENESWWAVVFVWIMMHPRVGGNFQDLVTRALCCVLGAVWGGLAYGADNGNPYVMAVFAAIYMLPMIYRFTQSNHPRSGIVGCISFVVVSLGAKASHGLPSVVQIAWTRGLAFVVGVVAAVVVNWILWPFVARHELRKALSAMLIYSSIIYRGVVAKYVYYEKGEEPTKEDIEQSEMLEGRLREGFVRIRQLMALTRHEIRLRGPFDPLPYSGLIDGCERFFEYLVAVRQSSLFFHPHYMSDNEQAAESLLAYRRDAVAAILMNLYVLAGALRGDRKVPRYLPSAAQARKRLLDHMAEIEAEPVRNTDLGKADSVKESRKWAQIYSYSYSQSLTGCVKQLEQLQKYTKEIVGEQGFDPIDTNAFEEAARDLEMESGAGR</sequence>
<comment type="subcellular location">
    <subcellularLocation>
        <location evidence="1">Membrane</location>
        <topology evidence="1">Multi-pass membrane protein</topology>
    </subcellularLocation>
</comment>
<feature type="transmembrane region" description="Helical" evidence="6">
    <location>
        <begin position="844"/>
        <end position="865"/>
    </location>
</feature>
<organism evidence="8 9">
    <name type="scientific">Hyaloscypha bicolor E</name>
    <dbReference type="NCBI Taxonomy" id="1095630"/>
    <lineage>
        <taxon>Eukaryota</taxon>
        <taxon>Fungi</taxon>
        <taxon>Dikarya</taxon>
        <taxon>Ascomycota</taxon>
        <taxon>Pezizomycotina</taxon>
        <taxon>Leotiomycetes</taxon>
        <taxon>Helotiales</taxon>
        <taxon>Hyaloscyphaceae</taxon>
        <taxon>Hyaloscypha</taxon>
        <taxon>Hyaloscypha bicolor</taxon>
    </lineage>
</organism>
<dbReference type="GO" id="GO:0016020">
    <property type="term" value="C:membrane"/>
    <property type="evidence" value="ECO:0007669"/>
    <property type="project" value="UniProtKB-SubCell"/>
</dbReference>